<name>A0AAW1BCY6_CROAD</name>
<gene>
    <name evidence="1" type="ORF">NXF25_012600</name>
</gene>
<evidence type="ECO:0000313" key="2">
    <source>
        <dbReference type="Proteomes" id="UP001474421"/>
    </source>
</evidence>
<dbReference type="AlphaFoldDB" id="A0AAW1BCY6"/>
<evidence type="ECO:0000313" key="1">
    <source>
        <dbReference type="EMBL" id="KAK9399581.1"/>
    </source>
</evidence>
<protein>
    <submittedName>
        <fullName evidence="1">Uncharacterized protein</fullName>
    </submittedName>
</protein>
<keyword evidence="2" id="KW-1185">Reference proteome</keyword>
<reference evidence="1 2" key="1">
    <citation type="journal article" date="2024" name="Proc. Natl. Acad. Sci. U.S.A.">
        <title>The genetic regulatory architecture and epigenomic basis for age-related changes in rattlesnake venom.</title>
        <authorList>
            <person name="Hogan M.P."/>
            <person name="Holding M.L."/>
            <person name="Nystrom G.S."/>
            <person name="Colston T.J."/>
            <person name="Bartlett D.A."/>
            <person name="Mason A.J."/>
            <person name="Ellsworth S.A."/>
            <person name="Rautsaw R.M."/>
            <person name="Lawrence K.C."/>
            <person name="Strickland J.L."/>
            <person name="He B."/>
            <person name="Fraser P."/>
            <person name="Margres M.J."/>
            <person name="Gilbert D.M."/>
            <person name="Gibbs H.L."/>
            <person name="Parkinson C.L."/>
            <person name="Rokyta D.R."/>
        </authorList>
    </citation>
    <scope>NUCLEOTIDE SEQUENCE [LARGE SCALE GENOMIC DNA]</scope>
    <source>
        <strain evidence="1">DRR0105</strain>
    </source>
</reference>
<sequence length="71" mass="7612">MCLAPAPHMTLATSAPAKLKKLPKKGKEKSCTAIRVIKDSPLGSGGDRTLIKEVPQMVLYDSESEGEDDPM</sequence>
<accession>A0AAW1BCY6</accession>
<dbReference type="EMBL" id="JAOTOJ010000006">
    <property type="protein sequence ID" value="KAK9399581.1"/>
    <property type="molecule type" value="Genomic_DNA"/>
</dbReference>
<organism evidence="1 2">
    <name type="scientific">Crotalus adamanteus</name>
    <name type="common">Eastern diamondback rattlesnake</name>
    <dbReference type="NCBI Taxonomy" id="8729"/>
    <lineage>
        <taxon>Eukaryota</taxon>
        <taxon>Metazoa</taxon>
        <taxon>Chordata</taxon>
        <taxon>Craniata</taxon>
        <taxon>Vertebrata</taxon>
        <taxon>Euteleostomi</taxon>
        <taxon>Lepidosauria</taxon>
        <taxon>Squamata</taxon>
        <taxon>Bifurcata</taxon>
        <taxon>Unidentata</taxon>
        <taxon>Episquamata</taxon>
        <taxon>Toxicofera</taxon>
        <taxon>Serpentes</taxon>
        <taxon>Colubroidea</taxon>
        <taxon>Viperidae</taxon>
        <taxon>Crotalinae</taxon>
        <taxon>Crotalus</taxon>
    </lineage>
</organism>
<comment type="caution">
    <text evidence="1">The sequence shown here is derived from an EMBL/GenBank/DDBJ whole genome shotgun (WGS) entry which is preliminary data.</text>
</comment>
<proteinExistence type="predicted"/>
<dbReference type="Proteomes" id="UP001474421">
    <property type="component" value="Unassembled WGS sequence"/>
</dbReference>